<dbReference type="GO" id="GO:0008270">
    <property type="term" value="F:zinc ion binding"/>
    <property type="evidence" value="ECO:0007669"/>
    <property type="project" value="TreeGrafter"/>
</dbReference>
<keyword evidence="3 7" id="KW-0862">Zinc</keyword>
<organism evidence="8">
    <name type="scientific">uncultured Acidimicrobiales bacterium</name>
    <dbReference type="NCBI Taxonomy" id="310071"/>
    <lineage>
        <taxon>Bacteria</taxon>
        <taxon>Bacillati</taxon>
        <taxon>Actinomycetota</taxon>
        <taxon>Acidimicrobiia</taxon>
        <taxon>Acidimicrobiales</taxon>
        <taxon>environmental samples</taxon>
    </lineage>
</organism>
<dbReference type="InterPro" id="IPR002481">
    <property type="entry name" value="FUR"/>
</dbReference>
<keyword evidence="6" id="KW-0804">Transcription</keyword>
<gene>
    <name evidence="8" type="ORF">AVDCRST_MAG76-1062</name>
</gene>
<keyword evidence="7" id="KW-0479">Metal-binding</keyword>
<dbReference type="AlphaFoldDB" id="A0A6J4HMB9"/>
<keyword evidence="4" id="KW-0805">Transcription regulation</keyword>
<evidence type="ECO:0000313" key="8">
    <source>
        <dbReference type="EMBL" id="CAA9227792.1"/>
    </source>
</evidence>
<keyword evidence="5" id="KW-0238">DNA-binding</keyword>
<evidence type="ECO:0000256" key="4">
    <source>
        <dbReference type="ARBA" id="ARBA00023015"/>
    </source>
</evidence>
<dbReference type="InterPro" id="IPR036388">
    <property type="entry name" value="WH-like_DNA-bd_sf"/>
</dbReference>
<dbReference type="GO" id="GO:0000976">
    <property type="term" value="F:transcription cis-regulatory region binding"/>
    <property type="evidence" value="ECO:0007669"/>
    <property type="project" value="TreeGrafter"/>
</dbReference>
<name>A0A6J4HMB9_9ACTN</name>
<dbReference type="GO" id="GO:1900376">
    <property type="term" value="P:regulation of secondary metabolite biosynthetic process"/>
    <property type="evidence" value="ECO:0007669"/>
    <property type="project" value="TreeGrafter"/>
</dbReference>
<comment type="similarity">
    <text evidence="1">Belongs to the Fur family.</text>
</comment>
<dbReference type="GO" id="GO:0045892">
    <property type="term" value="P:negative regulation of DNA-templated transcription"/>
    <property type="evidence" value="ECO:0007669"/>
    <property type="project" value="TreeGrafter"/>
</dbReference>
<dbReference type="GO" id="GO:0003700">
    <property type="term" value="F:DNA-binding transcription factor activity"/>
    <property type="evidence" value="ECO:0007669"/>
    <property type="project" value="InterPro"/>
</dbReference>
<accession>A0A6J4HMB9</accession>
<keyword evidence="2" id="KW-0678">Repressor</keyword>
<protein>
    <recommendedName>
        <fullName evidence="9">Transcriptional repressor</fullName>
    </recommendedName>
</protein>
<dbReference type="PANTHER" id="PTHR33202:SF7">
    <property type="entry name" value="FERRIC UPTAKE REGULATION PROTEIN"/>
    <property type="match status" value="1"/>
</dbReference>
<evidence type="ECO:0008006" key="9">
    <source>
        <dbReference type="Google" id="ProtNLM"/>
    </source>
</evidence>
<evidence type="ECO:0000256" key="7">
    <source>
        <dbReference type="PIRSR" id="PIRSR602481-1"/>
    </source>
</evidence>
<dbReference type="Gene3D" id="3.30.1490.190">
    <property type="match status" value="1"/>
</dbReference>
<dbReference type="Pfam" id="PF01475">
    <property type="entry name" value="FUR"/>
    <property type="match status" value="1"/>
</dbReference>
<dbReference type="PANTHER" id="PTHR33202">
    <property type="entry name" value="ZINC UPTAKE REGULATION PROTEIN"/>
    <property type="match status" value="1"/>
</dbReference>
<feature type="binding site" evidence="7">
    <location>
        <position position="138"/>
    </location>
    <ligand>
        <name>Zn(2+)</name>
        <dbReference type="ChEBI" id="CHEBI:29105"/>
    </ligand>
</feature>
<dbReference type="CDD" id="cd07153">
    <property type="entry name" value="Fur_like"/>
    <property type="match status" value="1"/>
</dbReference>
<proteinExistence type="inferred from homology"/>
<evidence type="ECO:0000256" key="6">
    <source>
        <dbReference type="ARBA" id="ARBA00023163"/>
    </source>
</evidence>
<feature type="binding site" evidence="7">
    <location>
        <position position="135"/>
    </location>
    <ligand>
        <name>Zn(2+)</name>
        <dbReference type="ChEBI" id="CHEBI:29105"/>
    </ligand>
</feature>
<comment type="cofactor">
    <cofactor evidence="7">
        <name>Zn(2+)</name>
        <dbReference type="ChEBI" id="CHEBI:29105"/>
    </cofactor>
    <text evidence="7">Binds 1 zinc ion per subunit.</text>
</comment>
<dbReference type="InterPro" id="IPR043135">
    <property type="entry name" value="Fur_C"/>
</dbReference>
<evidence type="ECO:0000256" key="3">
    <source>
        <dbReference type="ARBA" id="ARBA00022833"/>
    </source>
</evidence>
<evidence type="ECO:0000256" key="1">
    <source>
        <dbReference type="ARBA" id="ARBA00007957"/>
    </source>
</evidence>
<feature type="binding site" evidence="7">
    <location>
        <position position="95"/>
    </location>
    <ligand>
        <name>Zn(2+)</name>
        <dbReference type="ChEBI" id="CHEBI:29105"/>
    </ligand>
</feature>
<evidence type="ECO:0000256" key="2">
    <source>
        <dbReference type="ARBA" id="ARBA00022491"/>
    </source>
</evidence>
<sequence length="145" mass="15472">MDRAAAILQQLRADGTRITAARRALVTALVDADDHHVTAEDLVDSVHRSTPAVHRSTVYRTLDALEQAGVVEHVHLGHGRAVYHLSGDRHHHLVCDRCGAVVQVPEALVAPLREQLADAYGFVVNGRHFALPGVCAACAALTPGG</sequence>
<dbReference type="InterPro" id="IPR036390">
    <property type="entry name" value="WH_DNA-bd_sf"/>
</dbReference>
<evidence type="ECO:0000256" key="5">
    <source>
        <dbReference type="ARBA" id="ARBA00023125"/>
    </source>
</evidence>
<dbReference type="SUPFAM" id="SSF46785">
    <property type="entry name" value="Winged helix' DNA-binding domain"/>
    <property type="match status" value="1"/>
</dbReference>
<reference evidence="8" key="1">
    <citation type="submission" date="2020-02" db="EMBL/GenBank/DDBJ databases">
        <authorList>
            <person name="Meier V. D."/>
        </authorList>
    </citation>
    <scope>NUCLEOTIDE SEQUENCE</scope>
    <source>
        <strain evidence="8">AVDCRST_MAG76</strain>
    </source>
</reference>
<dbReference type="Gene3D" id="1.10.10.10">
    <property type="entry name" value="Winged helix-like DNA-binding domain superfamily/Winged helix DNA-binding domain"/>
    <property type="match status" value="1"/>
</dbReference>
<dbReference type="EMBL" id="CADCSZ010000063">
    <property type="protein sequence ID" value="CAA9227792.1"/>
    <property type="molecule type" value="Genomic_DNA"/>
</dbReference>
<feature type="binding site" evidence="7">
    <location>
        <position position="98"/>
    </location>
    <ligand>
        <name>Zn(2+)</name>
        <dbReference type="ChEBI" id="CHEBI:29105"/>
    </ligand>
</feature>